<dbReference type="AlphaFoldDB" id="A0A0E0GXX4"/>
<dbReference type="EnsemblPlants" id="ONIVA04G02820.1">
    <property type="protein sequence ID" value="ONIVA04G02820.1"/>
    <property type="gene ID" value="ONIVA04G02820"/>
</dbReference>
<dbReference type="Proteomes" id="UP000006591">
    <property type="component" value="Chromosome 4"/>
</dbReference>
<dbReference type="OMA" id="WRRCHGR"/>
<reference evidence="1" key="2">
    <citation type="submission" date="2018-04" db="EMBL/GenBank/DDBJ databases">
        <title>OnivRS2 (Oryza nivara Reference Sequence Version 2).</title>
        <authorList>
            <person name="Zhang J."/>
            <person name="Kudrna D."/>
            <person name="Lee S."/>
            <person name="Talag J."/>
            <person name="Rajasekar S."/>
            <person name="Welchert J."/>
            <person name="Hsing Y.-I."/>
            <person name="Wing R.A."/>
        </authorList>
    </citation>
    <scope>NUCLEOTIDE SEQUENCE [LARGE SCALE GENOMIC DNA]</scope>
    <source>
        <strain evidence="1">SL10</strain>
    </source>
</reference>
<accession>A0A0E0GXX4</accession>
<organism evidence="1">
    <name type="scientific">Oryza nivara</name>
    <name type="common">Indian wild rice</name>
    <name type="synonym">Oryza sativa f. spontanea</name>
    <dbReference type="NCBI Taxonomy" id="4536"/>
    <lineage>
        <taxon>Eukaryota</taxon>
        <taxon>Viridiplantae</taxon>
        <taxon>Streptophyta</taxon>
        <taxon>Embryophyta</taxon>
        <taxon>Tracheophyta</taxon>
        <taxon>Spermatophyta</taxon>
        <taxon>Magnoliopsida</taxon>
        <taxon>Liliopsida</taxon>
        <taxon>Poales</taxon>
        <taxon>Poaceae</taxon>
        <taxon>BOP clade</taxon>
        <taxon>Oryzoideae</taxon>
        <taxon>Oryzeae</taxon>
        <taxon>Oryzinae</taxon>
        <taxon>Oryza</taxon>
    </lineage>
</organism>
<name>A0A0E0GXX4_ORYNI</name>
<dbReference type="Gramene" id="ONIVA04G02820.1">
    <property type="protein sequence ID" value="ONIVA04G02820.1"/>
    <property type="gene ID" value="ONIVA04G02820"/>
</dbReference>
<evidence type="ECO:0000313" key="2">
    <source>
        <dbReference type="Proteomes" id="UP000006591"/>
    </source>
</evidence>
<sequence>MDAEIAAVPSISEGLAEISKKMVNLAAQLRALAAQSTEPTAFLEEAEPLYRHAVALRPRGHVFKQHRWQQHSAVTLQPRGGGVTRGEALMFPLPAAPSPGVAAQPRPRRWDWRWRCRHCRPQRWRRRRRHNTTWVSGSQARFPGDATRFP</sequence>
<dbReference type="HOGENOM" id="CLU_125684_0_0_1"/>
<keyword evidence="2" id="KW-1185">Reference proteome</keyword>
<evidence type="ECO:0000313" key="1">
    <source>
        <dbReference type="EnsemblPlants" id="ONIVA04G02820.1"/>
    </source>
</evidence>
<protein>
    <submittedName>
        <fullName evidence="1">Uncharacterized protein</fullName>
    </submittedName>
</protein>
<proteinExistence type="predicted"/>
<reference evidence="1" key="1">
    <citation type="submission" date="2015-04" db="UniProtKB">
        <authorList>
            <consortium name="EnsemblPlants"/>
        </authorList>
    </citation>
    <scope>IDENTIFICATION</scope>
    <source>
        <strain evidence="1">SL10</strain>
    </source>
</reference>